<dbReference type="EMBL" id="JAFNEN010000281">
    <property type="protein sequence ID" value="KAG8187043.1"/>
    <property type="molecule type" value="Genomic_DNA"/>
</dbReference>
<sequence length="160" mass="18488">MSHHEIGSEIDPLEDRRIWTTIQAFFDIESFLVKEVLMTASRCSDVSRVVRVLSLSRGLKINNPFIMLSNDKARLDFQKQFQQDNNALDIRVDDAGKEFFSCRASEWNAAERVHSSFHPPLDDVWPLEKHLLSPFLSINTGKYAPVIMLMRPHQAKEFTL</sequence>
<gene>
    <name evidence="1" type="ORF">JTE90_019253</name>
</gene>
<name>A0AAV6UTT3_9ARAC</name>
<evidence type="ECO:0000313" key="2">
    <source>
        <dbReference type="Proteomes" id="UP000827092"/>
    </source>
</evidence>
<comment type="caution">
    <text evidence="1">The sequence shown here is derived from an EMBL/GenBank/DDBJ whole genome shotgun (WGS) entry which is preliminary data.</text>
</comment>
<dbReference type="AlphaFoldDB" id="A0AAV6UTT3"/>
<accession>A0AAV6UTT3</accession>
<proteinExistence type="predicted"/>
<protein>
    <submittedName>
        <fullName evidence="1">Uncharacterized protein</fullName>
    </submittedName>
</protein>
<evidence type="ECO:0000313" key="1">
    <source>
        <dbReference type="EMBL" id="KAG8187043.1"/>
    </source>
</evidence>
<organism evidence="1 2">
    <name type="scientific">Oedothorax gibbosus</name>
    <dbReference type="NCBI Taxonomy" id="931172"/>
    <lineage>
        <taxon>Eukaryota</taxon>
        <taxon>Metazoa</taxon>
        <taxon>Ecdysozoa</taxon>
        <taxon>Arthropoda</taxon>
        <taxon>Chelicerata</taxon>
        <taxon>Arachnida</taxon>
        <taxon>Araneae</taxon>
        <taxon>Araneomorphae</taxon>
        <taxon>Entelegynae</taxon>
        <taxon>Araneoidea</taxon>
        <taxon>Linyphiidae</taxon>
        <taxon>Erigoninae</taxon>
        <taxon>Oedothorax</taxon>
    </lineage>
</organism>
<dbReference type="Proteomes" id="UP000827092">
    <property type="component" value="Unassembled WGS sequence"/>
</dbReference>
<keyword evidence="2" id="KW-1185">Reference proteome</keyword>
<reference evidence="1 2" key="1">
    <citation type="journal article" date="2022" name="Nat. Ecol. Evol.">
        <title>A masculinizing supergene underlies an exaggerated male reproductive morph in a spider.</title>
        <authorList>
            <person name="Hendrickx F."/>
            <person name="De Corte Z."/>
            <person name="Sonet G."/>
            <person name="Van Belleghem S.M."/>
            <person name="Kostlbacher S."/>
            <person name="Vangestel C."/>
        </authorList>
    </citation>
    <scope>NUCLEOTIDE SEQUENCE [LARGE SCALE GENOMIC DNA]</scope>
    <source>
        <strain evidence="1">W744_W776</strain>
    </source>
</reference>